<evidence type="ECO:0000313" key="6">
    <source>
        <dbReference type="Proteomes" id="UP000007879"/>
    </source>
</evidence>
<dbReference type="GO" id="GO:0004165">
    <property type="term" value="F:delta(3)-delta(2)-enoyl-CoA isomerase activity"/>
    <property type="evidence" value="ECO:0007669"/>
    <property type="project" value="UniProtKB-ARBA"/>
</dbReference>
<dbReference type="PANTHER" id="PTHR43684">
    <property type="match status" value="1"/>
</dbReference>
<dbReference type="Gene3D" id="1.10.12.10">
    <property type="entry name" value="Lyase 2-enoyl-coa Hydratase, Chain A, domain 2"/>
    <property type="match status" value="1"/>
</dbReference>
<keyword evidence="3" id="KW-0413">Isomerase</keyword>
<keyword evidence="6" id="KW-1185">Reference proteome</keyword>
<reference evidence="5" key="2">
    <citation type="submission" date="2017-05" db="UniProtKB">
        <authorList>
            <consortium name="EnsemblMetazoa"/>
        </authorList>
    </citation>
    <scope>IDENTIFICATION</scope>
</reference>
<dbReference type="EnsemblMetazoa" id="Aqu2.1.38331_001">
    <property type="protein sequence ID" value="Aqu2.1.38331_001"/>
    <property type="gene ID" value="Aqu2.1.38331"/>
</dbReference>
<sequence>MSLVFARRVLQGRAPLLLSSSSSAVPSIHMLWRRSFSLSNEDKEKLEAAKGKVSQLTTDPGNDKKLELYALYKQAVEGPCDTPKPGVMDFVGRAKWNAWNSLGQLSQSEAAVKYSELVDSLVGSSTSNETASPSNPVKLSSDDLLVTEEGGVQTITLNRPSKKNAITVKMYEDITSLLNSSASNPAIKATVVTGNGDYYCSGNDLSNFMNIPPEGPEKLAADSAILLRNFVSSLIRYPKPLVACVNGPAVGISVTTLLLFDLVYAADNATFHTPFMQLGQSPEACSSFLYPRIMGPAKSNELLILGRKISAEEAFERNMITRVFPKDELQERVKEIVRELSELPHQSVVKSKALIRSSFTDLLEDANAKECELLRERWLSEECMQAIMKFLEKRK</sequence>
<dbReference type="PANTHER" id="PTHR43684:SF1">
    <property type="entry name" value="ENOYL-COA DELTA ISOMERASE 2"/>
    <property type="match status" value="1"/>
</dbReference>
<evidence type="ECO:0000256" key="2">
    <source>
        <dbReference type="ARBA" id="ARBA00023140"/>
    </source>
</evidence>
<evidence type="ECO:0000259" key="4">
    <source>
        <dbReference type="PROSITE" id="PS51228"/>
    </source>
</evidence>
<dbReference type="FunFam" id="3.90.226.10:FF:000084">
    <property type="entry name" value="Enoyl-CoA delta isomerase 2, mitochondrial"/>
    <property type="match status" value="1"/>
</dbReference>
<dbReference type="GO" id="GO:0000062">
    <property type="term" value="F:fatty-acyl-CoA binding"/>
    <property type="evidence" value="ECO:0007669"/>
    <property type="project" value="InterPro"/>
</dbReference>
<dbReference type="CDD" id="cd06558">
    <property type="entry name" value="crotonase-like"/>
    <property type="match status" value="1"/>
</dbReference>
<dbReference type="InterPro" id="IPR000582">
    <property type="entry name" value="Acyl-CoA-binding_protein"/>
</dbReference>
<dbReference type="InterPro" id="IPR001753">
    <property type="entry name" value="Enoyl-CoA_hydra/iso"/>
</dbReference>
<evidence type="ECO:0000256" key="1">
    <source>
        <dbReference type="ARBA" id="ARBA00004275"/>
    </source>
</evidence>
<dbReference type="PRINTS" id="PR00689">
    <property type="entry name" value="ACOABINDINGP"/>
</dbReference>
<reference evidence="6" key="1">
    <citation type="journal article" date="2010" name="Nature">
        <title>The Amphimedon queenslandica genome and the evolution of animal complexity.</title>
        <authorList>
            <person name="Srivastava M."/>
            <person name="Simakov O."/>
            <person name="Chapman J."/>
            <person name="Fahey B."/>
            <person name="Gauthier M.E."/>
            <person name="Mitros T."/>
            <person name="Richards G.S."/>
            <person name="Conaco C."/>
            <person name="Dacre M."/>
            <person name="Hellsten U."/>
            <person name="Larroux C."/>
            <person name="Putnam N.H."/>
            <person name="Stanke M."/>
            <person name="Adamska M."/>
            <person name="Darling A."/>
            <person name="Degnan S.M."/>
            <person name="Oakley T.H."/>
            <person name="Plachetzki D.C."/>
            <person name="Zhai Y."/>
            <person name="Adamski M."/>
            <person name="Calcino A."/>
            <person name="Cummins S.F."/>
            <person name="Goodstein D.M."/>
            <person name="Harris C."/>
            <person name="Jackson D.J."/>
            <person name="Leys S.P."/>
            <person name="Shu S."/>
            <person name="Woodcroft B.J."/>
            <person name="Vervoort M."/>
            <person name="Kosik K.S."/>
            <person name="Manning G."/>
            <person name="Degnan B.M."/>
            <person name="Rokhsar D.S."/>
        </authorList>
    </citation>
    <scope>NUCLEOTIDE SEQUENCE [LARGE SCALE GENOMIC DNA]</scope>
</reference>
<dbReference type="Proteomes" id="UP000007879">
    <property type="component" value="Unassembled WGS sequence"/>
</dbReference>
<proteinExistence type="predicted"/>
<dbReference type="Pfam" id="PF00378">
    <property type="entry name" value="ECH_1"/>
    <property type="match status" value="1"/>
</dbReference>
<dbReference type="OrthoDB" id="409763at2759"/>
<dbReference type="InterPro" id="IPR035984">
    <property type="entry name" value="Acyl-CoA-binding_sf"/>
</dbReference>
<comment type="subcellular location">
    <subcellularLocation>
        <location evidence="1">Peroxisome</location>
    </subcellularLocation>
</comment>
<evidence type="ECO:0000256" key="3">
    <source>
        <dbReference type="ARBA" id="ARBA00023235"/>
    </source>
</evidence>
<dbReference type="AlphaFoldDB" id="A0A1X7VE60"/>
<dbReference type="SUPFAM" id="SSF47027">
    <property type="entry name" value="Acyl-CoA binding protein"/>
    <property type="match status" value="1"/>
</dbReference>
<dbReference type="EnsemblMetazoa" id="XM_003384529.2">
    <property type="protein sequence ID" value="XP_003384577.1"/>
    <property type="gene ID" value="LOC100632150"/>
</dbReference>
<keyword evidence="2" id="KW-0576">Peroxisome</keyword>
<dbReference type="InterPro" id="IPR051053">
    <property type="entry name" value="ECH/Chromodomain_protein"/>
</dbReference>
<dbReference type="InParanoid" id="A0A1X7VE60"/>
<evidence type="ECO:0000313" key="5">
    <source>
        <dbReference type="EnsemblMetazoa" id="Aqu2.1.38331_001"/>
    </source>
</evidence>
<protein>
    <recommendedName>
        <fullName evidence="4">ACB domain-containing protein</fullName>
    </recommendedName>
</protein>
<dbReference type="eggNOG" id="KOG0016">
    <property type="taxonomic scope" value="Eukaryota"/>
</dbReference>
<dbReference type="Pfam" id="PF00887">
    <property type="entry name" value="ACBP"/>
    <property type="match status" value="1"/>
</dbReference>
<dbReference type="KEGG" id="aqu:100632150"/>
<dbReference type="GO" id="GO:0005777">
    <property type="term" value="C:peroxisome"/>
    <property type="evidence" value="ECO:0007669"/>
    <property type="project" value="UniProtKB-SubCell"/>
</dbReference>
<dbReference type="STRING" id="400682.A0A1X7VE60"/>
<gene>
    <name evidence="5" type="primary">100632150</name>
</gene>
<organism evidence="5">
    <name type="scientific">Amphimedon queenslandica</name>
    <name type="common">Sponge</name>
    <dbReference type="NCBI Taxonomy" id="400682"/>
    <lineage>
        <taxon>Eukaryota</taxon>
        <taxon>Metazoa</taxon>
        <taxon>Porifera</taxon>
        <taxon>Demospongiae</taxon>
        <taxon>Heteroscleromorpha</taxon>
        <taxon>Haplosclerida</taxon>
        <taxon>Niphatidae</taxon>
        <taxon>Amphimedon</taxon>
    </lineage>
</organism>
<dbReference type="InterPro" id="IPR014748">
    <property type="entry name" value="Enoyl-CoA_hydra_C"/>
</dbReference>
<accession>A0A1X7VE60</accession>
<name>A0A1X7VE60_AMPQE</name>
<dbReference type="Gene3D" id="1.20.80.10">
    <property type="match status" value="1"/>
</dbReference>
<feature type="domain" description="ACB" evidence="4">
    <location>
        <begin position="42"/>
        <end position="127"/>
    </location>
</feature>
<dbReference type="PROSITE" id="PS51228">
    <property type="entry name" value="ACB_2"/>
    <property type="match status" value="1"/>
</dbReference>
<dbReference type="InterPro" id="IPR014352">
    <property type="entry name" value="FERM/acyl-CoA-bd_prot_sf"/>
</dbReference>
<dbReference type="InterPro" id="IPR029045">
    <property type="entry name" value="ClpP/crotonase-like_dom_sf"/>
</dbReference>
<dbReference type="Gene3D" id="3.90.226.10">
    <property type="entry name" value="2-enoyl-CoA Hydratase, Chain A, domain 1"/>
    <property type="match status" value="1"/>
</dbReference>
<dbReference type="SUPFAM" id="SSF52096">
    <property type="entry name" value="ClpP/crotonase"/>
    <property type="match status" value="1"/>
</dbReference>